<evidence type="ECO:0000256" key="1">
    <source>
        <dbReference type="SAM" id="MobiDB-lite"/>
    </source>
</evidence>
<evidence type="ECO:0000313" key="3">
    <source>
        <dbReference type="Proteomes" id="UP001235064"/>
    </source>
</evidence>
<dbReference type="EMBL" id="JASXSZ010000005">
    <property type="protein sequence ID" value="MDL9980736.1"/>
    <property type="molecule type" value="Genomic_DNA"/>
</dbReference>
<dbReference type="Proteomes" id="UP001235064">
    <property type="component" value="Unassembled WGS sequence"/>
</dbReference>
<organism evidence="2 3">
    <name type="scientific">Microbacterium candidum</name>
    <dbReference type="NCBI Taxonomy" id="3041922"/>
    <lineage>
        <taxon>Bacteria</taxon>
        <taxon>Bacillati</taxon>
        <taxon>Actinomycetota</taxon>
        <taxon>Actinomycetes</taxon>
        <taxon>Micrococcales</taxon>
        <taxon>Microbacteriaceae</taxon>
        <taxon>Microbacterium</taxon>
    </lineage>
</organism>
<gene>
    <name evidence="2" type="ORF">QSV35_15460</name>
</gene>
<dbReference type="RefSeq" id="WP_286289697.1">
    <property type="nucleotide sequence ID" value="NZ_JASXSZ010000005.1"/>
</dbReference>
<keyword evidence="3" id="KW-1185">Reference proteome</keyword>
<sequence>MTLIPPLDDDKPGSASKKMPTLAPDRVDIDAHFDKVEEVAEKPAEPA</sequence>
<evidence type="ECO:0000313" key="2">
    <source>
        <dbReference type="EMBL" id="MDL9980736.1"/>
    </source>
</evidence>
<accession>A0ABT7N201</accession>
<comment type="caution">
    <text evidence="2">The sequence shown here is derived from an EMBL/GenBank/DDBJ whole genome shotgun (WGS) entry which is preliminary data.</text>
</comment>
<proteinExistence type="predicted"/>
<feature type="region of interest" description="Disordered" evidence="1">
    <location>
        <begin position="1"/>
        <end position="22"/>
    </location>
</feature>
<name>A0ABT7N201_9MICO</name>
<protein>
    <submittedName>
        <fullName evidence="2">Uncharacterized protein</fullName>
    </submittedName>
</protein>
<reference evidence="2 3" key="1">
    <citation type="submission" date="2023-06" db="EMBL/GenBank/DDBJ databases">
        <title>Microbacterium sp. nov., isolated from a waste landfill.</title>
        <authorList>
            <person name="Wen W."/>
        </authorList>
    </citation>
    <scope>NUCLEOTIDE SEQUENCE [LARGE SCALE GENOMIC DNA]</scope>
    <source>
        <strain evidence="2 3">ASV49</strain>
    </source>
</reference>